<dbReference type="Proteomes" id="UP001183629">
    <property type="component" value="Unassembled WGS sequence"/>
</dbReference>
<gene>
    <name evidence="2" type="ORF">J2S44_004595</name>
</gene>
<feature type="transmembrane region" description="Helical" evidence="1">
    <location>
        <begin position="118"/>
        <end position="136"/>
    </location>
</feature>
<evidence type="ECO:0000313" key="3">
    <source>
        <dbReference type="Proteomes" id="UP001183629"/>
    </source>
</evidence>
<dbReference type="AlphaFoldDB" id="A0AAE3ZUX6"/>
<keyword evidence="1" id="KW-1133">Transmembrane helix</keyword>
<accession>A0AAE3ZUX6</accession>
<reference evidence="2 3" key="1">
    <citation type="submission" date="2023-07" db="EMBL/GenBank/DDBJ databases">
        <title>Sequencing the genomes of 1000 actinobacteria strains.</title>
        <authorList>
            <person name="Klenk H.-P."/>
        </authorList>
    </citation>
    <scope>NUCLEOTIDE SEQUENCE [LARGE SCALE GENOMIC DNA]</scope>
    <source>
        <strain evidence="2 3">DSM 44711</strain>
    </source>
</reference>
<feature type="transmembrane region" description="Helical" evidence="1">
    <location>
        <begin position="60"/>
        <end position="80"/>
    </location>
</feature>
<keyword evidence="3" id="KW-1185">Reference proteome</keyword>
<feature type="transmembrane region" description="Helical" evidence="1">
    <location>
        <begin position="178"/>
        <end position="197"/>
    </location>
</feature>
<dbReference type="RefSeq" id="WP_310417604.1">
    <property type="nucleotide sequence ID" value="NZ_JAVDYC010000001.1"/>
</dbReference>
<feature type="transmembrane region" description="Helical" evidence="1">
    <location>
        <begin position="148"/>
        <end position="166"/>
    </location>
</feature>
<proteinExistence type="predicted"/>
<protein>
    <submittedName>
        <fullName evidence="2">Uncharacterized protein</fullName>
    </submittedName>
</protein>
<feature type="transmembrane region" description="Helical" evidence="1">
    <location>
        <begin position="86"/>
        <end position="106"/>
    </location>
</feature>
<comment type="caution">
    <text evidence="2">The sequence shown here is derived from an EMBL/GenBank/DDBJ whole genome shotgun (WGS) entry which is preliminary data.</text>
</comment>
<keyword evidence="1" id="KW-0472">Membrane</keyword>
<evidence type="ECO:0000256" key="1">
    <source>
        <dbReference type="SAM" id="Phobius"/>
    </source>
</evidence>
<sequence length="202" mass="21232">MTHPRYIAALSLGVALLAVMVSNLVWDDTGRPWANAILIPAALIAASGVVLLTRGRGVAFLGYLVLCAGLIIGTVGVLLIAKRMGWGWPLMVTLPCLAVAGTYLWAPGHPVARALHRTVAGLALLGATVGPAFFAFRADLPGWPERWWALYMIAAGAVVLGNALELTRHRIGYRLQGATLLGGPALVTVLLGVRFLTGALPL</sequence>
<dbReference type="EMBL" id="JAVDYC010000001">
    <property type="protein sequence ID" value="MDR7324345.1"/>
    <property type="molecule type" value="Genomic_DNA"/>
</dbReference>
<organism evidence="2 3">
    <name type="scientific">Catenuloplanes niger</name>
    <dbReference type="NCBI Taxonomy" id="587534"/>
    <lineage>
        <taxon>Bacteria</taxon>
        <taxon>Bacillati</taxon>
        <taxon>Actinomycetota</taxon>
        <taxon>Actinomycetes</taxon>
        <taxon>Micromonosporales</taxon>
        <taxon>Micromonosporaceae</taxon>
        <taxon>Catenuloplanes</taxon>
    </lineage>
</organism>
<feature type="transmembrane region" description="Helical" evidence="1">
    <location>
        <begin position="7"/>
        <end position="26"/>
    </location>
</feature>
<keyword evidence="1" id="KW-0812">Transmembrane</keyword>
<feature type="transmembrane region" description="Helical" evidence="1">
    <location>
        <begin position="32"/>
        <end position="53"/>
    </location>
</feature>
<name>A0AAE3ZUX6_9ACTN</name>
<evidence type="ECO:0000313" key="2">
    <source>
        <dbReference type="EMBL" id="MDR7324345.1"/>
    </source>
</evidence>